<evidence type="ECO:0000313" key="1">
    <source>
        <dbReference type="EMBL" id="TYC48127.1"/>
    </source>
</evidence>
<organism evidence="1 2">
    <name type="scientific">Zoogloea oleivorans</name>
    <dbReference type="NCBI Taxonomy" id="1552750"/>
    <lineage>
        <taxon>Bacteria</taxon>
        <taxon>Pseudomonadati</taxon>
        <taxon>Pseudomonadota</taxon>
        <taxon>Betaproteobacteria</taxon>
        <taxon>Rhodocyclales</taxon>
        <taxon>Zoogloeaceae</taxon>
        <taxon>Zoogloea</taxon>
    </lineage>
</organism>
<comment type="caution">
    <text evidence="1">The sequence shown here is derived from an EMBL/GenBank/DDBJ whole genome shotgun (WGS) entry which is preliminary data.</text>
</comment>
<dbReference type="Proteomes" id="UP000389128">
    <property type="component" value="Unassembled WGS sequence"/>
</dbReference>
<dbReference type="AlphaFoldDB" id="A0A6C2C2S6"/>
<dbReference type="EMBL" id="SDKK01000098">
    <property type="protein sequence ID" value="TYC48127.1"/>
    <property type="molecule type" value="Genomic_DNA"/>
</dbReference>
<keyword evidence="2" id="KW-1185">Reference proteome</keyword>
<accession>A0A6C2C2S6</accession>
<feature type="non-terminal residue" evidence="1">
    <location>
        <position position="35"/>
    </location>
</feature>
<sequence>MYTASGTLDKEQLVVHYAPLVKRIAYHLMAKLPAS</sequence>
<evidence type="ECO:0000313" key="2">
    <source>
        <dbReference type="Proteomes" id="UP000389128"/>
    </source>
</evidence>
<reference evidence="1 2" key="1">
    <citation type="submission" date="2019-01" db="EMBL/GenBank/DDBJ databases">
        <title>Zoogloea oleivorans genome sequencing and assembly.</title>
        <authorList>
            <person name="Tancsics A."/>
            <person name="Farkas M."/>
            <person name="Kriszt B."/>
            <person name="Maroti G."/>
            <person name="Horvath B."/>
        </authorList>
    </citation>
    <scope>NUCLEOTIDE SEQUENCE [LARGE SCALE GENOMIC DNA]</scope>
    <source>
        <strain evidence="1 2">Buc</strain>
    </source>
</reference>
<gene>
    <name evidence="1" type="ORF">ETQ85_25925</name>
</gene>
<proteinExistence type="predicted"/>
<name>A0A6C2C2S6_9RHOO</name>
<protein>
    <submittedName>
        <fullName evidence="1">RNA polymerase sigma factor FliA</fullName>
    </submittedName>
</protein>